<dbReference type="AlphaFoldDB" id="A0A7R8CC80"/>
<protein>
    <submittedName>
        <fullName evidence="2">(salmon louse) hypothetical protein</fullName>
    </submittedName>
</protein>
<organism evidence="2 3">
    <name type="scientific">Lepeophtheirus salmonis</name>
    <name type="common">Salmon louse</name>
    <name type="synonym">Caligus salmonis</name>
    <dbReference type="NCBI Taxonomy" id="72036"/>
    <lineage>
        <taxon>Eukaryota</taxon>
        <taxon>Metazoa</taxon>
        <taxon>Ecdysozoa</taxon>
        <taxon>Arthropoda</taxon>
        <taxon>Crustacea</taxon>
        <taxon>Multicrustacea</taxon>
        <taxon>Hexanauplia</taxon>
        <taxon>Copepoda</taxon>
        <taxon>Siphonostomatoida</taxon>
        <taxon>Caligidae</taxon>
        <taxon>Lepeophtheirus</taxon>
    </lineage>
</organism>
<dbReference type="EMBL" id="HG994580">
    <property type="protein sequence ID" value="CAF2767892.1"/>
    <property type="molecule type" value="Genomic_DNA"/>
</dbReference>
<feature type="region of interest" description="Disordered" evidence="1">
    <location>
        <begin position="348"/>
        <end position="375"/>
    </location>
</feature>
<reference evidence="2" key="1">
    <citation type="submission" date="2021-02" db="EMBL/GenBank/DDBJ databases">
        <authorList>
            <person name="Bekaert M."/>
        </authorList>
    </citation>
    <scope>NUCLEOTIDE SEQUENCE</scope>
    <source>
        <strain evidence="2">IoA-00</strain>
    </source>
</reference>
<proteinExistence type="predicted"/>
<sequence>MNHPTRIPGSDKWIMNIDDLKKKYDPNSSESKIARKGPSHLSFIQMTKKLMFSQRIRSNIIGTIKGKFLVESDLPPELVAVIGKELRWEVPDYVNALEKEPKPINTFSSDETQKKHCFRALEEIKCKSNNIYDDFIQRMDELDEGEGIEEIASSGLLTGLKSWLNFGSSVVQNTMADTEQKKIYLMGVIEPGDENNIVKTSKGPAKSDDKLTRKAEERTSRITSEFCAWLRSLPIGDDDSINNTPESQIKALFDTAQSANPNKSKLAEGLKFWAKFGEQATGASLLMNDTRTKPEIKKNKWATVLPKQILRKTNTKDIAYIASSQIAKKKFKKKYKIVKRKRILKQRKIDQELEGSDDDSSSHEEENDRRKSRVKPFDHKKYGTWFTKPEF</sequence>
<evidence type="ECO:0000313" key="3">
    <source>
        <dbReference type="Proteomes" id="UP000675881"/>
    </source>
</evidence>
<accession>A0A7R8CC80</accession>
<keyword evidence="3" id="KW-1185">Reference proteome</keyword>
<feature type="compositionally biased region" description="Basic and acidic residues" evidence="1">
    <location>
        <begin position="360"/>
        <end position="375"/>
    </location>
</feature>
<evidence type="ECO:0000313" key="2">
    <source>
        <dbReference type="EMBL" id="CAF2767892.1"/>
    </source>
</evidence>
<evidence type="ECO:0000256" key="1">
    <source>
        <dbReference type="SAM" id="MobiDB-lite"/>
    </source>
</evidence>
<name>A0A7R8CC80_LEPSM</name>
<feature type="compositionally biased region" description="Basic and acidic residues" evidence="1">
    <location>
        <begin position="205"/>
        <end position="215"/>
    </location>
</feature>
<dbReference type="Proteomes" id="UP000675881">
    <property type="component" value="Chromosome 1"/>
</dbReference>
<dbReference type="OrthoDB" id="10666106at2759"/>
<feature type="region of interest" description="Disordered" evidence="1">
    <location>
        <begin position="195"/>
        <end position="215"/>
    </location>
</feature>
<gene>
    <name evidence="2" type="ORF">LSAA_1756</name>
</gene>